<feature type="domain" description="Thiamine pyrophosphate enzyme TPP-binding" evidence="5">
    <location>
        <begin position="389"/>
        <end position="544"/>
    </location>
</feature>
<reference evidence="7 8" key="1">
    <citation type="submission" date="2016-01" db="EMBL/GenBank/DDBJ databases">
        <authorList>
            <person name="Peeters C."/>
        </authorList>
    </citation>
    <scope>NUCLEOTIDE SEQUENCE [LARGE SCALE GENOMIC DNA]</scope>
    <source>
        <strain evidence="7">LMG 29315</strain>
    </source>
</reference>
<dbReference type="InterPro" id="IPR000399">
    <property type="entry name" value="TPP-bd_CS"/>
</dbReference>
<dbReference type="GO" id="GO:0003824">
    <property type="term" value="F:catalytic activity"/>
    <property type="evidence" value="ECO:0007669"/>
    <property type="project" value="InterPro"/>
</dbReference>
<evidence type="ECO:0000313" key="8">
    <source>
        <dbReference type="Proteomes" id="UP000198263"/>
    </source>
</evidence>
<evidence type="ECO:0000259" key="4">
    <source>
        <dbReference type="Pfam" id="PF00205"/>
    </source>
</evidence>
<name>A0A658QTI5_9BURK</name>
<evidence type="ECO:0000259" key="5">
    <source>
        <dbReference type="Pfam" id="PF02775"/>
    </source>
</evidence>
<dbReference type="InterPro" id="IPR047212">
    <property type="entry name" value="TPP_POXB-like"/>
</dbReference>
<dbReference type="OrthoDB" id="2254214at2"/>
<dbReference type="InterPro" id="IPR047210">
    <property type="entry name" value="TPP_PYR_POXB-like"/>
</dbReference>
<dbReference type="GO" id="GO:0030976">
    <property type="term" value="F:thiamine pyrophosphate binding"/>
    <property type="evidence" value="ECO:0007669"/>
    <property type="project" value="InterPro"/>
</dbReference>
<feature type="domain" description="Thiamine pyrophosphate enzyme N-terminal TPP-binding" evidence="6">
    <location>
        <begin position="4"/>
        <end position="121"/>
    </location>
</feature>
<dbReference type="RefSeq" id="WP_087127964.1">
    <property type="nucleotide sequence ID" value="NZ_FCNV02000002.1"/>
</dbReference>
<dbReference type="Proteomes" id="UP000198263">
    <property type="component" value="Unassembled WGS sequence"/>
</dbReference>
<dbReference type="CDD" id="cd07039">
    <property type="entry name" value="TPP_PYR_POX"/>
    <property type="match status" value="1"/>
</dbReference>
<evidence type="ECO:0000256" key="2">
    <source>
        <dbReference type="ARBA" id="ARBA00023052"/>
    </source>
</evidence>
<comment type="similarity">
    <text evidence="1 3">Belongs to the TPP enzyme family.</text>
</comment>
<dbReference type="EMBL" id="FCNV02000002">
    <property type="protein sequence ID" value="SAL20067.1"/>
    <property type="molecule type" value="Genomic_DNA"/>
</dbReference>
<dbReference type="PANTHER" id="PTHR42981">
    <property type="entry name" value="PYRUVATE DEHYDROGENASE [UBIQUINONE]"/>
    <property type="match status" value="1"/>
</dbReference>
<dbReference type="Pfam" id="PF02776">
    <property type="entry name" value="TPP_enzyme_N"/>
    <property type="match status" value="1"/>
</dbReference>
<sequence>MSTTVGDFLVDRLHAWGVRRIYGYPGDGINGILGALNRAKGKIEFIQTRHEEMAAFMASAHAKFTGELGVCIATSGPGAAHLITGLYDARLDHMPVLAIAGQQARAALGGHYQQEVDLQSMFKDVAGAFVEQASVPSQVRHLVDRAVRTAIGERKVTALVFPNDLQELEYEPPPRKHGTLHSGVGYREPKIVPYADDLQRAADVLNAGKKVAVLVGAGALQATDEVIAVAEKLGAGVAKALLGKAALPDDLPYVTGSIGLLGTEPSYKLMTECDTLLMIGSAFPYSEFLPKEGQARGVQIDIKPDMLSIRYPMEVNLVGDSAETLRALLPLLEEKTDHAWRKDIEGWMGDWWKKLEKRALESGTTGVNPQRTVWELSPRVPSNAIVTSDSGSCANWYARDLKVKRGMMCSLSGGLASMGAAVPYAIAAKFAHPERPVIALVGDGAMQMNNMAELITVSKYWKQWSDPRWICMVLYNEDLNQVTWEQRVMNGDPKFEASQDIPSVPYHRFAEMIGLRGFYVDDAERMAAVWGEALASDRPVVIEVKADPNVPPLPPHITLQQAKAFATTLFEGDPNEGNVIVDTAKQVLGALLPVHKDK</sequence>
<dbReference type="AlphaFoldDB" id="A0A658QTI5"/>
<dbReference type="InterPro" id="IPR011766">
    <property type="entry name" value="TPP_enzyme_TPP-bd"/>
</dbReference>
<organism evidence="7 8">
    <name type="scientific">Caballeronia concitans</name>
    <dbReference type="NCBI Taxonomy" id="1777133"/>
    <lineage>
        <taxon>Bacteria</taxon>
        <taxon>Pseudomonadati</taxon>
        <taxon>Pseudomonadota</taxon>
        <taxon>Betaproteobacteria</taxon>
        <taxon>Burkholderiales</taxon>
        <taxon>Burkholderiaceae</taxon>
        <taxon>Caballeronia</taxon>
    </lineage>
</organism>
<dbReference type="PROSITE" id="PS00187">
    <property type="entry name" value="TPP_ENZYMES"/>
    <property type="match status" value="1"/>
</dbReference>
<accession>A0A658QTI5</accession>
<evidence type="ECO:0000313" key="7">
    <source>
        <dbReference type="EMBL" id="SAL20067.1"/>
    </source>
</evidence>
<dbReference type="PANTHER" id="PTHR42981:SF2">
    <property type="entry name" value="PYRUVATE DEHYDROGENASE [UBIQUINONE]"/>
    <property type="match status" value="1"/>
</dbReference>
<dbReference type="GO" id="GO:0000287">
    <property type="term" value="F:magnesium ion binding"/>
    <property type="evidence" value="ECO:0007669"/>
    <property type="project" value="InterPro"/>
</dbReference>
<dbReference type="Pfam" id="PF00205">
    <property type="entry name" value="TPP_enzyme_M"/>
    <property type="match status" value="1"/>
</dbReference>
<proteinExistence type="inferred from homology"/>
<evidence type="ECO:0000256" key="1">
    <source>
        <dbReference type="ARBA" id="ARBA00007812"/>
    </source>
</evidence>
<dbReference type="InterPro" id="IPR029061">
    <property type="entry name" value="THDP-binding"/>
</dbReference>
<dbReference type="InterPro" id="IPR047211">
    <property type="entry name" value="POXB-like"/>
</dbReference>
<dbReference type="Gene3D" id="3.40.50.970">
    <property type="match status" value="2"/>
</dbReference>
<keyword evidence="2 3" id="KW-0786">Thiamine pyrophosphate</keyword>
<gene>
    <name evidence="7" type="ORF">AWB72_01292</name>
</gene>
<evidence type="ECO:0000259" key="6">
    <source>
        <dbReference type="Pfam" id="PF02776"/>
    </source>
</evidence>
<dbReference type="InterPro" id="IPR029035">
    <property type="entry name" value="DHS-like_NAD/FAD-binding_dom"/>
</dbReference>
<dbReference type="NCBIfam" id="NF006129">
    <property type="entry name" value="PRK08273.1"/>
    <property type="match status" value="1"/>
</dbReference>
<evidence type="ECO:0000256" key="3">
    <source>
        <dbReference type="RuleBase" id="RU362132"/>
    </source>
</evidence>
<dbReference type="SUPFAM" id="SSF52467">
    <property type="entry name" value="DHS-like NAD/FAD-binding domain"/>
    <property type="match status" value="1"/>
</dbReference>
<dbReference type="CDD" id="cd02014">
    <property type="entry name" value="TPP_POX"/>
    <property type="match status" value="1"/>
</dbReference>
<dbReference type="Pfam" id="PF02775">
    <property type="entry name" value="TPP_enzyme_C"/>
    <property type="match status" value="1"/>
</dbReference>
<dbReference type="Gene3D" id="3.40.50.1220">
    <property type="entry name" value="TPP-binding domain"/>
    <property type="match status" value="1"/>
</dbReference>
<dbReference type="InterPro" id="IPR012000">
    <property type="entry name" value="Thiamin_PyroP_enz_cen_dom"/>
</dbReference>
<feature type="domain" description="Thiamine pyrophosphate enzyme central" evidence="4">
    <location>
        <begin position="198"/>
        <end position="328"/>
    </location>
</feature>
<keyword evidence="8" id="KW-1185">Reference proteome</keyword>
<dbReference type="GO" id="GO:0019752">
    <property type="term" value="P:carboxylic acid metabolic process"/>
    <property type="evidence" value="ECO:0007669"/>
    <property type="project" value="UniProtKB-ARBA"/>
</dbReference>
<protein>
    <submittedName>
        <fullName evidence="7">Thiamine pyrophosphate protein</fullName>
    </submittedName>
</protein>
<dbReference type="InterPro" id="IPR012001">
    <property type="entry name" value="Thiamin_PyroP_enz_TPP-bd_dom"/>
</dbReference>
<comment type="caution">
    <text evidence="7">The sequence shown here is derived from an EMBL/GenBank/DDBJ whole genome shotgun (WGS) entry which is preliminary data.</text>
</comment>
<dbReference type="SUPFAM" id="SSF52518">
    <property type="entry name" value="Thiamin diphosphate-binding fold (THDP-binding)"/>
    <property type="match status" value="2"/>
</dbReference>